<evidence type="ECO:0000256" key="1">
    <source>
        <dbReference type="SAM" id="SignalP"/>
    </source>
</evidence>
<dbReference type="Proteomes" id="UP000051295">
    <property type="component" value="Unassembled WGS sequence"/>
</dbReference>
<feature type="chain" id="PRO_5006663953" description="Esterase" evidence="1">
    <location>
        <begin position="30"/>
        <end position="350"/>
    </location>
</feature>
<dbReference type="InterPro" id="IPR029058">
    <property type="entry name" value="AB_hydrolase_fold"/>
</dbReference>
<accession>A0A0T5NV94</accession>
<evidence type="ECO:0000313" key="2">
    <source>
        <dbReference type="EMBL" id="KRS12855.1"/>
    </source>
</evidence>
<dbReference type="EMBL" id="LAXJ01000008">
    <property type="protein sequence ID" value="KRS12855.1"/>
    <property type="molecule type" value="Genomic_DNA"/>
</dbReference>
<dbReference type="Gene3D" id="3.40.50.1820">
    <property type="entry name" value="alpha/beta hydrolase"/>
    <property type="match status" value="1"/>
</dbReference>
<dbReference type="SUPFAM" id="SSF53474">
    <property type="entry name" value="alpha/beta-Hydrolases"/>
    <property type="match status" value="1"/>
</dbReference>
<keyword evidence="1" id="KW-0732">Signal</keyword>
<dbReference type="PATRIC" id="fig|1641875.4.peg.4382"/>
<dbReference type="InterPro" id="IPR014586">
    <property type="entry name" value="UCP033909"/>
</dbReference>
<reference evidence="2 3" key="1">
    <citation type="submission" date="2015-04" db="EMBL/GenBank/DDBJ databases">
        <title>The draft genome sequence of Roseovarius sp.R12b.</title>
        <authorList>
            <person name="Li G."/>
            <person name="Lai Q."/>
            <person name="Shao Z."/>
            <person name="Yan P."/>
        </authorList>
    </citation>
    <scope>NUCLEOTIDE SEQUENCE [LARGE SCALE GENOMIC DNA]</scope>
    <source>
        <strain evidence="2 3">R12B</strain>
    </source>
</reference>
<comment type="caution">
    <text evidence="2">The sequence shown here is derived from an EMBL/GenBank/DDBJ whole genome shotgun (WGS) entry which is preliminary data.</text>
</comment>
<proteinExistence type="predicted"/>
<name>A0A0T5NV94_9RHOB</name>
<gene>
    <name evidence="2" type="ORF">XM53_09840</name>
</gene>
<dbReference type="PANTHER" id="PTHR36513:SF1">
    <property type="entry name" value="TRANSMEMBRANE PROTEIN"/>
    <property type="match status" value="1"/>
</dbReference>
<organism evidence="2 3">
    <name type="scientific">Roseovarius atlanticus</name>
    <dbReference type="NCBI Taxonomy" id="1641875"/>
    <lineage>
        <taxon>Bacteria</taxon>
        <taxon>Pseudomonadati</taxon>
        <taxon>Pseudomonadota</taxon>
        <taxon>Alphaproteobacteria</taxon>
        <taxon>Rhodobacterales</taxon>
        <taxon>Roseobacteraceae</taxon>
        <taxon>Roseovarius</taxon>
    </lineage>
</organism>
<dbReference type="PANTHER" id="PTHR36513">
    <property type="entry name" value="ABC TRANSMEMBRANE TYPE-1 DOMAIN-CONTAINING PROTEIN"/>
    <property type="match status" value="1"/>
</dbReference>
<sequence>MSRNRRRRPLRALPVLCLFVLASCAPRPAAEYAPTVPEAHLQTLYVATQKALDHTGWTFGAKRTGQMRYFRADISIPPTHRAGHVEWPDGPPDAATDFVVTATDVYPSSGAFFGDVKAARPGRETQVFVHGYNVTLSDGLYRLAQMREDFEVAEPSVLFAWASAGDPRGYVYDRDSVLYARDDLEDLLNALTSGPQDRVTLLAHSMGSQLVMEVMRQAALKGDRQLLDRISGVVLMSPDIDPDVFRRQAEAIGDLPQPFLIFVTQQDRALSLASLITGRKKRLGVIDGPEAVAGLPVKVIDFTALADGEGLDHAVAITSPSAISVLNGMLEQASLGREAFEDYMVLEAQP</sequence>
<dbReference type="PIRSF" id="PIRSF033909">
    <property type="entry name" value="UCP033909"/>
    <property type="match status" value="1"/>
</dbReference>
<dbReference type="InterPro" id="IPR010297">
    <property type="entry name" value="DUF900_hydrolase"/>
</dbReference>
<keyword evidence="3" id="KW-1185">Reference proteome</keyword>
<dbReference type="Pfam" id="PF05990">
    <property type="entry name" value="DUF900"/>
    <property type="match status" value="1"/>
</dbReference>
<protein>
    <recommendedName>
        <fullName evidence="4">Esterase</fullName>
    </recommendedName>
</protein>
<dbReference type="STRING" id="1641875.XM53_09840"/>
<evidence type="ECO:0000313" key="3">
    <source>
        <dbReference type="Proteomes" id="UP000051295"/>
    </source>
</evidence>
<feature type="signal peptide" evidence="1">
    <location>
        <begin position="1"/>
        <end position="29"/>
    </location>
</feature>
<dbReference type="AlphaFoldDB" id="A0A0T5NV94"/>
<dbReference type="PROSITE" id="PS51257">
    <property type="entry name" value="PROKAR_LIPOPROTEIN"/>
    <property type="match status" value="1"/>
</dbReference>
<dbReference type="OrthoDB" id="9797755at2"/>
<evidence type="ECO:0008006" key="4">
    <source>
        <dbReference type="Google" id="ProtNLM"/>
    </source>
</evidence>